<dbReference type="AlphaFoldDB" id="C1DLH5"/>
<organism evidence="2 3">
    <name type="scientific">Azotobacter vinelandii (strain DJ / ATCC BAA-1303)</name>
    <dbReference type="NCBI Taxonomy" id="322710"/>
    <lineage>
        <taxon>Bacteria</taxon>
        <taxon>Pseudomonadati</taxon>
        <taxon>Pseudomonadota</taxon>
        <taxon>Gammaproteobacteria</taxon>
        <taxon>Pseudomonadales</taxon>
        <taxon>Pseudomonadaceae</taxon>
        <taxon>Azotobacter</taxon>
    </lineage>
</organism>
<sequence length="35" mass="3659">MERSPVSEKTGHADRKGSRAQTARGGTSRSLSSGL</sequence>
<dbReference type="STRING" id="322710.Avin_06720"/>
<gene>
    <name evidence="2" type="ordered locus">Avin_06720</name>
</gene>
<reference evidence="2 3" key="1">
    <citation type="journal article" date="2009" name="J. Bacteriol.">
        <title>Genome sequence of Azotobacter vinelandii, an obligate aerobe specialized to support diverse anaerobic metabolic processes.</title>
        <authorList>
            <person name="Setubal J.C."/>
            <person name="dos Santos P."/>
            <person name="Goldman B.S."/>
            <person name="Ertesvag H."/>
            <person name="Espin G."/>
            <person name="Rubio L.M."/>
            <person name="Valla S."/>
            <person name="Almeida N.F."/>
            <person name="Balasubramanian D."/>
            <person name="Cromes L."/>
            <person name="Curatti L."/>
            <person name="Du Z."/>
            <person name="Godsy E."/>
            <person name="Goodner B."/>
            <person name="Hellner-Burris K."/>
            <person name="Hernandez J.A."/>
            <person name="Houmiel K."/>
            <person name="Imperial J."/>
            <person name="Kennedy C."/>
            <person name="Larson T.J."/>
            <person name="Latreille P."/>
            <person name="Ligon L.S."/>
            <person name="Lu J."/>
            <person name="Maerk M."/>
            <person name="Miller N.M."/>
            <person name="Norton S."/>
            <person name="O'Carroll I.P."/>
            <person name="Paulsen I."/>
            <person name="Raulfs E.C."/>
            <person name="Roemer R."/>
            <person name="Rosser J."/>
            <person name="Segura D."/>
            <person name="Slater S."/>
            <person name="Stricklin S.L."/>
            <person name="Studholme D.J."/>
            <person name="Sun J."/>
            <person name="Viana C.J."/>
            <person name="Wallin E."/>
            <person name="Wang B."/>
            <person name="Wheeler C."/>
            <person name="Zhu H."/>
            <person name="Dean D.R."/>
            <person name="Dixon R."/>
            <person name="Wood D."/>
        </authorList>
    </citation>
    <scope>NUCLEOTIDE SEQUENCE [LARGE SCALE GENOMIC DNA]</scope>
    <source>
        <strain evidence="3">DJ / ATCC BAA-1303</strain>
    </source>
</reference>
<evidence type="ECO:0000256" key="1">
    <source>
        <dbReference type="SAM" id="MobiDB-lite"/>
    </source>
</evidence>
<evidence type="ECO:0000313" key="2">
    <source>
        <dbReference type="EMBL" id="ACO76923.1"/>
    </source>
</evidence>
<feature type="compositionally biased region" description="Basic and acidic residues" evidence="1">
    <location>
        <begin position="1"/>
        <end position="17"/>
    </location>
</feature>
<dbReference type="EMBL" id="CP001157">
    <property type="protein sequence ID" value="ACO76923.1"/>
    <property type="molecule type" value="Genomic_DNA"/>
</dbReference>
<evidence type="ECO:0000313" key="3">
    <source>
        <dbReference type="Proteomes" id="UP000002424"/>
    </source>
</evidence>
<feature type="region of interest" description="Disordered" evidence="1">
    <location>
        <begin position="1"/>
        <end position="35"/>
    </location>
</feature>
<protein>
    <submittedName>
        <fullName evidence="2">Uncharacterized protein</fullName>
    </submittedName>
</protein>
<dbReference type="Proteomes" id="UP000002424">
    <property type="component" value="Chromosome"/>
</dbReference>
<feature type="compositionally biased region" description="Low complexity" evidence="1">
    <location>
        <begin position="24"/>
        <end position="35"/>
    </location>
</feature>
<accession>C1DLH5</accession>
<dbReference type="EnsemblBacteria" id="ACO76923">
    <property type="protein sequence ID" value="ACO76923"/>
    <property type="gene ID" value="Avin_06720"/>
</dbReference>
<proteinExistence type="predicted"/>
<keyword evidence="3" id="KW-1185">Reference proteome</keyword>
<name>C1DLH5_AZOVD</name>
<dbReference type="KEGG" id="avn:Avin_06720"/>
<dbReference type="HOGENOM" id="CLU_3362953_0_0_6"/>